<gene>
    <name evidence="1" type="ORF">LIER_18125</name>
</gene>
<dbReference type="EMBL" id="BAABME010004314">
    <property type="protein sequence ID" value="GAA0161918.1"/>
    <property type="molecule type" value="Genomic_DNA"/>
</dbReference>
<protein>
    <submittedName>
        <fullName evidence="1">Complement component</fullName>
    </submittedName>
</protein>
<dbReference type="GO" id="GO:0005759">
    <property type="term" value="C:mitochondrial matrix"/>
    <property type="evidence" value="ECO:0007669"/>
    <property type="project" value="InterPro"/>
</dbReference>
<dbReference type="FunFam" id="3.10.280.10:FF:000006">
    <property type="entry name" value="Mitochondrial glycoprotein, expressed"/>
    <property type="match status" value="1"/>
</dbReference>
<dbReference type="AlphaFoldDB" id="A0AAV3QE53"/>
<dbReference type="PANTHER" id="PTHR10826">
    <property type="entry name" value="COMPLEMENT COMPONENT 1"/>
    <property type="match status" value="1"/>
</dbReference>
<organism evidence="1 2">
    <name type="scientific">Lithospermum erythrorhizon</name>
    <name type="common">Purple gromwell</name>
    <name type="synonym">Lithospermum officinale var. erythrorhizon</name>
    <dbReference type="NCBI Taxonomy" id="34254"/>
    <lineage>
        <taxon>Eukaryota</taxon>
        <taxon>Viridiplantae</taxon>
        <taxon>Streptophyta</taxon>
        <taxon>Embryophyta</taxon>
        <taxon>Tracheophyta</taxon>
        <taxon>Spermatophyta</taxon>
        <taxon>Magnoliopsida</taxon>
        <taxon>eudicotyledons</taxon>
        <taxon>Gunneridae</taxon>
        <taxon>Pentapetalae</taxon>
        <taxon>asterids</taxon>
        <taxon>lamiids</taxon>
        <taxon>Boraginales</taxon>
        <taxon>Boraginaceae</taxon>
        <taxon>Boraginoideae</taxon>
        <taxon>Lithospermeae</taxon>
        <taxon>Lithospermum</taxon>
    </lineage>
</organism>
<dbReference type="SUPFAM" id="SSF54529">
    <property type="entry name" value="Mitochondrial glycoprotein MAM33-like"/>
    <property type="match status" value="1"/>
</dbReference>
<reference evidence="1 2" key="1">
    <citation type="submission" date="2024-01" db="EMBL/GenBank/DDBJ databases">
        <title>The complete chloroplast genome sequence of Lithospermum erythrorhizon: insights into the phylogenetic relationship among Boraginaceae species and the maternal lineages of purple gromwells.</title>
        <authorList>
            <person name="Okada T."/>
            <person name="Watanabe K."/>
        </authorList>
    </citation>
    <scope>NUCLEOTIDE SEQUENCE [LARGE SCALE GENOMIC DNA]</scope>
</reference>
<name>A0AAV3QE53_LITER</name>
<evidence type="ECO:0000313" key="1">
    <source>
        <dbReference type="EMBL" id="GAA0161918.1"/>
    </source>
</evidence>
<dbReference type="Gene3D" id="3.10.280.10">
    <property type="entry name" value="Mitochondrial glycoprotein"/>
    <property type="match status" value="1"/>
</dbReference>
<proteinExistence type="predicted"/>
<dbReference type="Proteomes" id="UP001454036">
    <property type="component" value="Unassembled WGS sequence"/>
</dbReference>
<dbReference type="PANTHER" id="PTHR10826:SF1">
    <property type="entry name" value="COMPLEMENT COMPONENT 1 Q SUBCOMPONENT-BINDING PROTEIN, MITOCHONDRIAL"/>
    <property type="match status" value="1"/>
</dbReference>
<evidence type="ECO:0000313" key="2">
    <source>
        <dbReference type="Proteomes" id="UP001454036"/>
    </source>
</evidence>
<keyword evidence="2" id="KW-1185">Reference proteome</keyword>
<dbReference type="Pfam" id="PF02330">
    <property type="entry name" value="MAM33"/>
    <property type="match status" value="1"/>
</dbReference>
<dbReference type="InterPro" id="IPR036561">
    <property type="entry name" value="MAM33_sf"/>
</dbReference>
<comment type="caution">
    <text evidence="1">The sequence shown here is derived from an EMBL/GenBank/DDBJ whole genome shotgun (WGS) entry which is preliminary data.</text>
</comment>
<sequence>MARLTSVLHKAKSVHELGLLKVLQSEITHELSNNLFQSDESGSLGDFAVDFDSPLSEDVILRTKSESGEEVAVSALLGPDRFEENSKYPREVRMKVCIRKPSMSSIMQFDCGAFSMGVNKSNFNIYSAHYIPSLSCLDSSVYRGPSFSSLDPQLQDELKQYLMARGISEHLTNSLLHHMHKKEQSQYVRWLQNLELAISK</sequence>
<accession>A0AAV3QE53</accession>
<dbReference type="InterPro" id="IPR003428">
    <property type="entry name" value="MAM33"/>
</dbReference>